<dbReference type="Proteomes" id="UP000294071">
    <property type="component" value="Unassembled WGS sequence"/>
</dbReference>
<dbReference type="RefSeq" id="WP_129400885.1">
    <property type="nucleotide sequence ID" value="NZ_SDWT01000001.1"/>
</dbReference>
<feature type="transmembrane region" description="Helical" evidence="1">
    <location>
        <begin position="12"/>
        <end position="33"/>
    </location>
</feature>
<keyword evidence="1" id="KW-1133">Transmembrane helix</keyword>
<evidence type="ECO:0008006" key="4">
    <source>
        <dbReference type="Google" id="ProtNLM"/>
    </source>
</evidence>
<sequence length="155" mass="16433">MARDLPRSVVNSVRVLMLIVATAAVITVLIWLLRDDVILGWARGNPSAQEILAQGGIDQLRDSPIVPGFVALAVVAFVGFTLLAMVLGSFLLGGHGWARIVLTATAGVGVLVGAVALKSHLPAIFVVLSALVIAEGLVLSFLLWRRETTVFLRDV</sequence>
<dbReference type="EMBL" id="SDWT01000001">
    <property type="protein sequence ID" value="RYB95554.1"/>
    <property type="molecule type" value="Genomic_DNA"/>
</dbReference>
<keyword evidence="1" id="KW-0472">Membrane</keyword>
<feature type="transmembrane region" description="Helical" evidence="1">
    <location>
        <begin position="100"/>
        <end position="117"/>
    </location>
</feature>
<evidence type="ECO:0000256" key="1">
    <source>
        <dbReference type="SAM" id="Phobius"/>
    </source>
</evidence>
<evidence type="ECO:0000313" key="2">
    <source>
        <dbReference type="EMBL" id="RYB95554.1"/>
    </source>
</evidence>
<feature type="transmembrane region" description="Helical" evidence="1">
    <location>
        <begin position="123"/>
        <end position="144"/>
    </location>
</feature>
<feature type="transmembrane region" description="Helical" evidence="1">
    <location>
        <begin position="69"/>
        <end position="93"/>
    </location>
</feature>
<accession>A0A4Q2S4V6</accession>
<comment type="caution">
    <text evidence="2">The sequence shown here is derived from an EMBL/GenBank/DDBJ whole genome shotgun (WGS) entry which is preliminary data.</text>
</comment>
<evidence type="ECO:0000313" key="3">
    <source>
        <dbReference type="Proteomes" id="UP000294071"/>
    </source>
</evidence>
<reference evidence="2 3" key="1">
    <citation type="submission" date="2019-01" db="EMBL/GenBank/DDBJ databases">
        <title>Novel species of Nocardioides.</title>
        <authorList>
            <person name="Liu Q."/>
            <person name="Xin Y.-H."/>
        </authorList>
    </citation>
    <scope>NUCLEOTIDE SEQUENCE [LARGE SCALE GENOMIC DNA]</scope>
    <source>
        <strain evidence="2 3">CGMCC 4.6882</strain>
    </source>
</reference>
<dbReference type="OrthoDB" id="3790252at2"/>
<dbReference type="AlphaFoldDB" id="A0A4Q2S4V6"/>
<keyword evidence="3" id="KW-1185">Reference proteome</keyword>
<name>A0A4Q2S4V6_9ACTN</name>
<organism evidence="2 3">
    <name type="scientific">Nocardioides oleivorans</name>
    <dbReference type="NCBI Taxonomy" id="273676"/>
    <lineage>
        <taxon>Bacteria</taxon>
        <taxon>Bacillati</taxon>
        <taxon>Actinomycetota</taxon>
        <taxon>Actinomycetes</taxon>
        <taxon>Propionibacteriales</taxon>
        <taxon>Nocardioidaceae</taxon>
        <taxon>Nocardioides</taxon>
    </lineage>
</organism>
<gene>
    <name evidence="2" type="ORF">EUA93_15135</name>
</gene>
<proteinExistence type="predicted"/>
<protein>
    <recommendedName>
        <fullName evidence="4">DUF4386 family protein</fullName>
    </recommendedName>
</protein>
<keyword evidence="1" id="KW-0812">Transmembrane</keyword>